<name>A0A914R6N8_PAREQ</name>
<organism evidence="1 2">
    <name type="scientific">Parascaris equorum</name>
    <name type="common">Equine roundworm</name>
    <dbReference type="NCBI Taxonomy" id="6256"/>
    <lineage>
        <taxon>Eukaryota</taxon>
        <taxon>Metazoa</taxon>
        <taxon>Ecdysozoa</taxon>
        <taxon>Nematoda</taxon>
        <taxon>Chromadorea</taxon>
        <taxon>Rhabditida</taxon>
        <taxon>Spirurina</taxon>
        <taxon>Ascaridomorpha</taxon>
        <taxon>Ascaridoidea</taxon>
        <taxon>Ascarididae</taxon>
        <taxon>Parascaris</taxon>
    </lineage>
</organism>
<keyword evidence="1" id="KW-1185">Reference proteome</keyword>
<dbReference type="WBParaSite" id="PEQ_0000212101-mRNA-1">
    <property type="protein sequence ID" value="PEQ_0000212101-mRNA-1"/>
    <property type="gene ID" value="PEQ_0000212101"/>
</dbReference>
<accession>A0A914R6N8</accession>
<protein>
    <submittedName>
        <fullName evidence="2">Uncharacterized protein</fullName>
    </submittedName>
</protein>
<dbReference type="AlphaFoldDB" id="A0A914R6N8"/>
<reference evidence="2" key="1">
    <citation type="submission" date="2022-11" db="UniProtKB">
        <authorList>
            <consortium name="WormBaseParasite"/>
        </authorList>
    </citation>
    <scope>IDENTIFICATION</scope>
</reference>
<evidence type="ECO:0000313" key="2">
    <source>
        <dbReference type="WBParaSite" id="PEQ_0000212101-mRNA-1"/>
    </source>
</evidence>
<sequence>MFEPEVTGSTAVVLSSQRDVVPFSIDERDDDDGEEFHRYSLSMDDDVSMSPNTAKFMYQAQNTSRLSDFVMEEQLENDVVYDEHGSQFELEVDRLVP</sequence>
<dbReference type="Proteomes" id="UP000887564">
    <property type="component" value="Unplaced"/>
</dbReference>
<evidence type="ECO:0000313" key="1">
    <source>
        <dbReference type="Proteomes" id="UP000887564"/>
    </source>
</evidence>
<proteinExistence type="predicted"/>